<keyword evidence="1" id="KW-1133">Transmembrane helix</keyword>
<dbReference type="Proteomes" id="UP000199229">
    <property type="component" value="Unassembled WGS sequence"/>
</dbReference>
<protein>
    <submittedName>
        <fullName evidence="2">Uncharacterized protein</fullName>
    </submittedName>
</protein>
<reference evidence="3" key="1">
    <citation type="submission" date="2016-10" db="EMBL/GenBank/DDBJ databases">
        <authorList>
            <person name="Varghese N."/>
            <person name="Submissions S."/>
        </authorList>
    </citation>
    <scope>NUCLEOTIDE SEQUENCE [LARGE SCALE GENOMIC DNA]</scope>
    <source>
        <strain evidence="3">Gh-105</strain>
    </source>
</reference>
<feature type="transmembrane region" description="Helical" evidence="1">
    <location>
        <begin position="12"/>
        <end position="33"/>
    </location>
</feature>
<accession>A0A1I2QQT2</accession>
<evidence type="ECO:0000313" key="3">
    <source>
        <dbReference type="Proteomes" id="UP000199229"/>
    </source>
</evidence>
<dbReference type="STRING" id="582675.SAMN05192565_101251"/>
<dbReference type="RefSeq" id="WP_280142634.1">
    <property type="nucleotide sequence ID" value="NZ_FOPM01000001.1"/>
</dbReference>
<sequence>MLSGLRQGVSLAVTGLSYLMAGAFLVGLVVTLIETSQAMISP</sequence>
<keyword evidence="1" id="KW-0812">Transmembrane</keyword>
<keyword evidence="1" id="KW-0472">Membrane</keyword>
<dbReference type="EMBL" id="FOPM01000001">
    <property type="protein sequence ID" value="SFG29639.1"/>
    <property type="molecule type" value="Genomic_DNA"/>
</dbReference>
<evidence type="ECO:0000256" key="1">
    <source>
        <dbReference type="SAM" id="Phobius"/>
    </source>
</evidence>
<organism evidence="2 3">
    <name type="scientific">Methylobacterium gossipiicola</name>
    <dbReference type="NCBI Taxonomy" id="582675"/>
    <lineage>
        <taxon>Bacteria</taxon>
        <taxon>Pseudomonadati</taxon>
        <taxon>Pseudomonadota</taxon>
        <taxon>Alphaproteobacteria</taxon>
        <taxon>Hyphomicrobiales</taxon>
        <taxon>Methylobacteriaceae</taxon>
        <taxon>Methylobacterium</taxon>
    </lineage>
</organism>
<keyword evidence="3" id="KW-1185">Reference proteome</keyword>
<name>A0A1I2QQT2_9HYPH</name>
<proteinExistence type="predicted"/>
<dbReference type="AlphaFoldDB" id="A0A1I2QQT2"/>
<gene>
    <name evidence="2" type="ORF">SAMN05192565_101251</name>
</gene>
<evidence type="ECO:0000313" key="2">
    <source>
        <dbReference type="EMBL" id="SFG29639.1"/>
    </source>
</evidence>